<dbReference type="EMBL" id="BMZO01000009">
    <property type="protein sequence ID" value="GHC76091.1"/>
    <property type="molecule type" value="Genomic_DNA"/>
</dbReference>
<dbReference type="InterPro" id="IPR005490">
    <property type="entry name" value="LD_TPept_cat_dom"/>
</dbReference>
<dbReference type="InterPro" id="IPR036365">
    <property type="entry name" value="PGBD-like_sf"/>
</dbReference>
<gene>
    <name evidence="11" type="ORF">GCM10010136_26470</name>
</gene>
<dbReference type="UniPathway" id="UPA00219"/>
<protein>
    <submittedName>
        <fullName evidence="11">Murein L,D-transpeptidase</fullName>
    </submittedName>
</protein>
<keyword evidence="3" id="KW-0808">Transferase</keyword>
<evidence type="ECO:0000259" key="10">
    <source>
        <dbReference type="PROSITE" id="PS52029"/>
    </source>
</evidence>
<feature type="compositionally biased region" description="Basic and acidic residues" evidence="8">
    <location>
        <begin position="86"/>
        <end position="108"/>
    </location>
</feature>
<feature type="region of interest" description="Disordered" evidence="8">
    <location>
        <begin position="73"/>
        <end position="183"/>
    </location>
</feature>
<dbReference type="PROSITE" id="PS51257">
    <property type="entry name" value="PROKAR_LIPOPROTEIN"/>
    <property type="match status" value="1"/>
</dbReference>
<evidence type="ECO:0000256" key="6">
    <source>
        <dbReference type="ARBA" id="ARBA00023316"/>
    </source>
</evidence>
<dbReference type="Pfam" id="PF03734">
    <property type="entry name" value="YkuD"/>
    <property type="match status" value="1"/>
</dbReference>
<dbReference type="SUPFAM" id="SSF141523">
    <property type="entry name" value="L,D-transpeptidase catalytic domain-like"/>
    <property type="match status" value="1"/>
</dbReference>
<dbReference type="GO" id="GO:0005576">
    <property type="term" value="C:extracellular region"/>
    <property type="evidence" value="ECO:0007669"/>
    <property type="project" value="TreeGrafter"/>
</dbReference>
<reference evidence="11" key="1">
    <citation type="journal article" date="2014" name="Int. J. Syst. Evol. Microbiol.">
        <title>Complete genome sequence of Corynebacterium casei LMG S-19264T (=DSM 44701T), isolated from a smear-ripened cheese.</title>
        <authorList>
            <consortium name="US DOE Joint Genome Institute (JGI-PGF)"/>
            <person name="Walter F."/>
            <person name="Albersmeier A."/>
            <person name="Kalinowski J."/>
            <person name="Ruckert C."/>
        </authorList>
    </citation>
    <scope>NUCLEOTIDE SEQUENCE</scope>
    <source>
        <strain evidence="11">KCTC 42097</strain>
    </source>
</reference>
<accession>A0A8J3DRT3</accession>
<feature type="active site" description="Nucleophile" evidence="7">
    <location>
        <position position="447"/>
    </location>
</feature>
<dbReference type="InterPro" id="IPR038063">
    <property type="entry name" value="Transpep_catalytic_dom"/>
</dbReference>
<keyword evidence="9" id="KW-0732">Signal</keyword>
<feature type="chain" id="PRO_5035323322" evidence="9">
    <location>
        <begin position="22"/>
        <end position="472"/>
    </location>
</feature>
<evidence type="ECO:0000256" key="5">
    <source>
        <dbReference type="ARBA" id="ARBA00022984"/>
    </source>
</evidence>
<dbReference type="AlphaFoldDB" id="A0A8J3DRT3"/>
<dbReference type="GO" id="GO:0071972">
    <property type="term" value="F:peptidoglycan L,D-transpeptidase activity"/>
    <property type="evidence" value="ECO:0007669"/>
    <property type="project" value="TreeGrafter"/>
</dbReference>
<feature type="active site" description="Proton donor/acceptor" evidence="7">
    <location>
        <position position="431"/>
    </location>
</feature>
<dbReference type="Proteomes" id="UP000641137">
    <property type="component" value="Unassembled WGS sequence"/>
</dbReference>
<sequence>MRRSPLLVTFFLAGSCLSAFAQDRSYPAGEVPVQLAQSRGFGVYYDEYGNRVLVDNWTGEVVSVQPRGERRYGRRPYEEGVPGEAYPERPRDYPPREYDAPSRYDDRYYANTPEYGDYGYGEEPSYGGQGARPGYQERYQQPPERQGSIIRRPLNAEPSAPPPAAERPARPPSEIITEPQDQPRIEVPARNGARTQVAELQVLLDRVGASPGAIDGRFGSNLEKALESYAQITGLVLRSTDAESITKALEQTGGEAFTEYVITPEDVAGPYVASVPADYGEKAKLDRLSYTSVTEMLGERFHMDQDYLKSINPGVNFNRPGTKIRVVNVGKPRANEVVRIVADKGRKQVLGYGADGSLVVAYPATIGSSDTPSPTGTHKVERIAINPQYTYNPKVNFKQGNNDRILTIPPGPNGPVGSVWIALSKPTYGIHGTPEPSQIGKTSSHGCVRLTNWDAQELAKLVKPGVEVEFRE</sequence>
<dbReference type="GO" id="GO:0016740">
    <property type="term" value="F:transferase activity"/>
    <property type="evidence" value="ECO:0007669"/>
    <property type="project" value="UniProtKB-KW"/>
</dbReference>
<dbReference type="GO" id="GO:0071555">
    <property type="term" value="P:cell wall organization"/>
    <property type="evidence" value="ECO:0007669"/>
    <property type="project" value="UniProtKB-UniRule"/>
</dbReference>
<evidence type="ECO:0000313" key="12">
    <source>
        <dbReference type="Proteomes" id="UP000641137"/>
    </source>
</evidence>
<comment type="caution">
    <text evidence="11">The sequence shown here is derived from an EMBL/GenBank/DDBJ whole genome shotgun (WGS) entry which is preliminary data.</text>
</comment>
<evidence type="ECO:0000256" key="2">
    <source>
        <dbReference type="ARBA" id="ARBA00005992"/>
    </source>
</evidence>
<organism evidence="11 12">
    <name type="scientific">Limoniibacter endophyticus</name>
    <dbReference type="NCBI Taxonomy" id="1565040"/>
    <lineage>
        <taxon>Bacteria</taxon>
        <taxon>Pseudomonadati</taxon>
        <taxon>Pseudomonadota</taxon>
        <taxon>Alphaproteobacteria</taxon>
        <taxon>Hyphomicrobiales</taxon>
        <taxon>Bartonellaceae</taxon>
        <taxon>Limoniibacter</taxon>
    </lineage>
</organism>
<feature type="signal peptide" evidence="9">
    <location>
        <begin position="1"/>
        <end position="21"/>
    </location>
</feature>
<dbReference type="InterPro" id="IPR050979">
    <property type="entry name" value="LD-transpeptidase"/>
</dbReference>
<comment type="pathway">
    <text evidence="1 7">Cell wall biogenesis; peptidoglycan biosynthesis.</text>
</comment>
<keyword evidence="5 7" id="KW-0573">Peptidoglycan synthesis</keyword>
<feature type="domain" description="L,D-TPase catalytic" evidence="10">
    <location>
        <begin position="338"/>
        <end position="471"/>
    </location>
</feature>
<evidence type="ECO:0000256" key="8">
    <source>
        <dbReference type="SAM" id="MobiDB-lite"/>
    </source>
</evidence>
<keyword evidence="4 7" id="KW-0133">Cell shape</keyword>
<comment type="similarity">
    <text evidence="2">Belongs to the YkuD family.</text>
</comment>
<evidence type="ECO:0000256" key="3">
    <source>
        <dbReference type="ARBA" id="ARBA00022679"/>
    </source>
</evidence>
<dbReference type="GO" id="GO:0018104">
    <property type="term" value="P:peptidoglycan-protein cross-linking"/>
    <property type="evidence" value="ECO:0007669"/>
    <property type="project" value="TreeGrafter"/>
</dbReference>
<dbReference type="Gene3D" id="1.10.101.10">
    <property type="entry name" value="PGBD-like superfamily/PGBD"/>
    <property type="match status" value="1"/>
</dbReference>
<reference evidence="11" key="2">
    <citation type="submission" date="2020-09" db="EMBL/GenBank/DDBJ databases">
        <authorList>
            <person name="Sun Q."/>
            <person name="Kim S."/>
        </authorList>
    </citation>
    <scope>NUCLEOTIDE SEQUENCE</scope>
    <source>
        <strain evidence="11">KCTC 42097</strain>
    </source>
</reference>
<dbReference type="SUPFAM" id="SSF47090">
    <property type="entry name" value="PGBD-like"/>
    <property type="match status" value="1"/>
</dbReference>
<dbReference type="PANTHER" id="PTHR30582:SF30">
    <property type="entry name" value="BLR4375 PROTEIN"/>
    <property type="match status" value="1"/>
</dbReference>
<name>A0A8J3DRT3_9HYPH</name>
<keyword evidence="6 7" id="KW-0961">Cell wall biogenesis/degradation</keyword>
<dbReference type="PANTHER" id="PTHR30582">
    <property type="entry name" value="L,D-TRANSPEPTIDASE"/>
    <property type="match status" value="1"/>
</dbReference>
<dbReference type="Gene3D" id="2.40.440.10">
    <property type="entry name" value="L,D-transpeptidase catalytic domain-like"/>
    <property type="match status" value="1"/>
</dbReference>
<evidence type="ECO:0000313" key="11">
    <source>
        <dbReference type="EMBL" id="GHC76091.1"/>
    </source>
</evidence>
<proteinExistence type="inferred from homology"/>
<dbReference type="GO" id="GO:0008360">
    <property type="term" value="P:regulation of cell shape"/>
    <property type="evidence" value="ECO:0007669"/>
    <property type="project" value="UniProtKB-UniRule"/>
</dbReference>
<evidence type="ECO:0000256" key="1">
    <source>
        <dbReference type="ARBA" id="ARBA00004752"/>
    </source>
</evidence>
<evidence type="ECO:0000256" key="9">
    <source>
        <dbReference type="SAM" id="SignalP"/>
    </source>
</evidence>
<dbReference type="CDD" id="cd16913">
    <property type="entry name" value="YkuD_like"/>
    <property type="match status" value="1"/>
</dbReference>
<evidence type="ECO:0000256" key="4">
    <source>
        <dbReference type="ARBA" id="ARBA00022960"/>
    </source>
</evidence>
<dbReference type="PROSITE" id="PS52029">
    <property type="entry name" value="LD_TPASE"/>
    <property type="match status" value="1"/>
</dbReference>
<dbReference type="InterPro" id="IPR036366">
    <property type="entry name" value="PGBDSf"/>
</dbReference>
<evidence type="ECO:0000256" key="7">
    <source>
        <dbReference type="PROSITE-ProRule" id="PRU01373"/>
    </source>
</evidence>
<keyword evidence="12" id="KW-1185">Reference proteome</keyword>